<dbReference type="AlphaFoldDB" id="A0A9D1JRU5"/>
<evidence type="ECO:0000313" key="6">
    <source>
        <dbReference type="Proteomes" id="UP000823927"/>
    </source>
</evidence>
<gene>
    <name evidence="5" type="ORF">IAB46_14125</name>
</gene>
<dbReference type="InterPro" id="IPR036069">
    <property type="entry name" value="DUF34/NIF3_sf"/>
</dbReference>
<feature type="binding site" evidence="4">
    <location>
        <position position="103"/>
    </location>
    <ligand>
        <name>a divalent metal cation</name>
        <dbReference type="ChEBI" id="CHEBI:60240"/>
        <label>1</label>
    </ligand>
</feature>
<comment type="similarity">
    <text evidence="1">Belongs to the GTP cyclohydrolase I type 2/NIF3 family.</text>
</comment>
<proteinExistence type="inferred from homology"/>
<dbReference type="GO" id="GO:0046872">
    <property type="term" value="F:metal ion binding"/>
    <property type="evidence" value="ECO:0007669"/>
    <property type="project" value="UniProtKB-KW"/>
</dbReference>
<evidence type="ECO:0000256" key="2">
    <source>
        <dbReference type="ARBA" id="ARBA00022112"/>
    </source>
</evidence>
<dbReference type="Gene3D" id="3.40.1390.30">
    <property type="entry name" value="NIF3 (NGG1p interacting factor 3)-like"/>
    <property type="match status" value="2"/>
</dbReference>
<accession>A0A9D1JRU5</accession>
<evidence type="ECO:0000256" key="1">
    <source>
        <dbReference type="ARBA" id="ARBA00006964"/>
    </source>
</evidence>
<feature type="binding site" evidence="4">
    <location>
        <position position="232"/>
    </location>
    <ligand>
        <name>a divalent metal cation</name>
        <dbReference type="ChEBI" id="CHEBI:60240"/>
        <label>1</label>
    </ligand>
</feature>
<feature type="binding site" evidence="4">
    <location>
        <position position="64"/>
    </location>
    <ligand>
        <name>a divalent metal cation</name>
        <dbReference type="ChEBI" id="CHEBI:60240"/>
        <label>2</label>
    </ligand>
</feature>
<feature type="binding site" evidence="4">
    <location>
        <position position="228"/>
    </location>
    <ligand>
        <name>a divalent metal cation</name>
        <dbReference type="ChEBI" id="CHEBI:60240"/>
        <label>1</label>
    </ligand>
</feature>
<protein>
    <recommendedName>
        <fullName evidence="2">GTP cyclohydrolase 1 type 2 homolog</fullName>
    </recommendedName>
</protein>
<dbReference type="PANTHER" id="PTHR13799">
    <property type="entry name" value="NGG1 INTERACTING FACTOR 3"/>
    <property type="match status" value="1"/>
</dbReference>
<dbReference type="PANTHER" id="PTHR13799:SF14">
    <property type="entry name" value="GTP CYCLOHYDROLASE 1 TYPE 2 HOMOLOG"/>
    <property type="match status" value="1"/>
</dbReference>
<dbReference type="EMBL" id="DVIT01000060">
    <property type="protein sequence ID" value="HIS48661.1"/>
    <property type="molecule type" value="Genomic_DNA"/>
</dbReference>
<sequence>MKVNDIIRHLETLAPPEYAMDWDNPGLLAGRRDRDVSCVYVALDATPQVIRETIRCGAQMLVTHHPMIFSPLKKVNDEDFVSRRVLDLVENHISYFAMHTNFDVAQMGTLAAGRLMLTDLEVLEVTAAPGAFNNSEPLGIGCVGRYPRHVTLGEYARIVKTAFGLPNVKIFGDLDMELEKIAVCPGSGKHMAGHALARGCQVLVTGDIDHHEGIDANMQGLAIIDAGHYGIEHIFCEFVAAQLKARFPELKVEREEKQQPFIVI</sequence>
<dbReference type="NCBIfam" id="TIGR00486">
    <property type="entry name" value="YbgI_SA1388"/>
    <property type="match status" value="1"/>
</dbReference>
<dbReference type="SUPFAM" id="SSF102705">
    <property type="entry name" value="NIF3 (NGG1p interacting factor 3)-like"/>
    <property type="match status" value="1"/>
</dbReference>
<dbReference type="Pfam" id="PF01784">
    <property type="entry name" value="DUF34_NIF3"/>
    <property type="match status" value="1"/>
</dbReference>
<evidence type="ECO:0000313" key="5">
    <source>
        <dbReference type="EMBL" id="HIS48661.1"/>
    </source>
</evidence>
<dbReference type="GO" id="GO:0005737">
    <property type="term" value="C:cytoplasm"/>
    <property type="evidence" value="ECO:0007669"/>
    <property type="project" value="TreeGrafter"/>
</dbReference>
<evidence type="ECO:0000256" key="4">
    <source>
        <dbReference type="PIRSR" id="PIRSR602678-1"/>
    </source>
</evidence>
<dbReference type="FunFam" id="3.40.1390.30:FF:000001">
    <property type="entry name" value="GTP cyclohydrolase 1 type 2"/>
    <property type="match status" value="1"/>
</dbReference>
<dbReference type="Proteomes" id="UP000823927">
    <property type="component" value="Unassembled WGS sequence"/>
</dbReference>
<organism evidence="5 6">
    <name type="scientific">Candidatus Scybalocola faecigallinarum</name>
    <dbReference type="NCBI Taxonomy" id="2840941"/>
    <lineage>
        <taxon>Bacteria</taxon>
        <taxon>Bacillati</taxon>
        <taxon>Bacillota</taxon>
        <taxon>Clostridia</taxon>
        <taxon>Lachnospirales</taxon>
        <taxon>Lachnospiraceae</taxon>
        <taxon>Lachnospiraceae incertae sedis</taxon>
        <taxon>Candidatus Scybalocola (ex Gilroy et al. 2021)</taxon>
    </lineage>
</organism>
<comment type="caution">
    <text evidence="5">The sequence shown here is derived from an EMBL/GenBank/DDBJ whole genome shotgun (WGS) entry which is preliminary data.</text>
</comment>
<dbReference type="InterPro" id="IPR002678">
    <property type="entry name" value="DUF34/NIF3"/>
</dbReference>
<keyword evidence="3 4" id="KW-0479">Metal-binding</keyword>
<feature type="binding site" evidence="4">
    <location>
        <position position="65"/>
    </location>
    <ligand>
        <name>a divalent metal cation</name>
        <dbReference type="ChEBI" id="CHEBI:60240"/>
        <label>1</label>
    </ligand>
</feature>
<name>A0A9D1JRU5_9FIRM</name>
<reference evidence="5" key="1">
    <citation type="submission" date="2020-10" db="EMBL/GenBank/DDBJ databases">
        <authorList>
            <person name="Gilroy R."/>
        </authorList>
    </citation>
    <scope>NUCLEOTIDE SEQUENCE</scope>
    <source>
        <strain evidence="5">CHK178-757</strain>
    </source>
</reference>
<reference evidence="5" key="2">
    <citation type="journal article" date="2021" name="PeerJ">
        <title>Extensive microbial diversity within the chicken gut microbiome revealed by metagenomics and culture.</title>
        <authorList>
            <person name="Gilroy R."/>
            <person name="Ravi A."/>
            <person name="Getino M."/>
            <person name="Pursley I."/>
            <person name="Horton D.L."/>
            <person name="Alikhan N.F."/>
            <person name="Baker D."/>
            <person name="Gharbi K."/>
            <person name="Hall N."/>
            <person name="Watson M."/>
            <person name="Adriaenssens E.M."/>
            <person name="Foster-Nyarko E."/>
            <person name="Jarju S."/>
            <person name="Secka A."/>
            <person name="Antonio M."/>
            <person name="Oren A."/>
            <person name="Chaudhuri R.R."/>
            <person name="La Ragione R."/>
            <person name="Hildebrand F."/>
            <person name="Pallen M.J."/>
        </authorList>
    </citation>
    <scope>NUCLEOTIDE SEQUENCE</scope>
    <source>
        <strain evidence="5">CHK178-757</strain>
    </source>
</reference>
<evidence type="ECO:0000256" key="3">
    <source>
        <dbReference type="ARBA" id="ARBA00022723"/>
    </source>
</evidence>